<dbReference type="EMBL" id="LZPO01054485">
    <property type="protein sequence ID" value="OBS73158.1"/>
    <property type="molecule type" value="Genomic_DNA"/>
</dbReference>
<feature type="domain" description="Small ribosomal subunit protein uS5 C-terminal" evidence="7">
    <location>
        <begin position="87"/>
        <end position="143"/>
    </location>
</feature>
<dbReference type="OrthoDB" id="5842360at2759"/>
<evidence type="ECO:0000256" key="2">
    <source>
        <dbReference type="ARBA" id="ARBA00022980"/>
    </source>
</evidence>
<dbReference type="STRING" id="56216.A0A1A6H3J5"/>
<dbReference type="GO" id="GO:0003735">
    <property type="term" value="F:structural constituent of ribosome"/>
    <property type="evidence" value="ECO:0007669"/>
    <property type="project" value="InterPro"/>
</dbReference>
<dbReference type="PANTHER" id="PTHR13718">
    <property type="entry name" value="RIBOSOMAL S SUBUNIT"/>
    <property type="match status" value="1"/>
</dbReference>
<accession>A0A1A6H3J5</accession>
<dbReference type="Pfam" id="PF00333">
    <property type="entry name" value="Ribosomal_S5"/>
    <property type="match status" value="1"/>
</dbReference>
<keyword evidence="3" id="KW-0687">Ribonucleoprotein</keyword>
<keyword evidence="2" id="KW-0689">Ribosomal protein</keyword>
<comment type="similarity">
    <text evidence="1">Belongs to the universal ribosomal protein uS5 family.</text>
</comment>
<dbReference type="GO" id="GO:0003723">
    <property type="term" value="F:RNA binding"/>
    <property type="evidence" value="ECO:0007669"/>
    <property type="project" value="InterPro"/>
</dbReference>
<dbReference type="Pfam" id="PF03719">
    <property type="entry name" value="Ribosomal_S5_C"/>
    <property type="match status" value="1"/>
</dbReference>
<dbReference type="SUPFAM" id="SSF54211">
    <property type="entry name" value="Ribosomal protein S5 domain 2-like"/>
    <property type="match status" value="1"/>
</dbReference>
<evidence type="ECO:0000256" key="3">
    <source>
        <dbReference type="ARBA" id="ARBA00023274"/>
    </source>
</evidence>
<dbReference type="PANTHER" id="PTHR13718:SF4">
    <property type="entry name" value="40S RIBOSOMAL PROTEIN S2"/>
    <property type="match status" value="1"/>
</dbReference>
<dbReference type="GO" id="GO:0006412">
    <property type="term" value="P:translation"/>
    <property type="evidence" value="ECO:0007669"/>
    <property type="project" value="InterPro"/>
</dbReference>
<dbReference type="FunFam" id="3.30.230.10:FF:000004">
    <property type="entry name" value="40S ribosomal protein S2"/>
    <property type="match status" value="1"/>
</dbReference>
<organism evidence="8 9">
    <name type="scientific">Neotoma lepida</name>
    <name type="common">Desert woodrat</name>
    <dbReference type="NCBI Taxonomy" id="56216"/>
    <lineage>
        <taxon>Eukaryota</taxon>
        <taxon>Metazoa</taxon>
        <taxon>Chordata</taxon>
        <taxon>Craniata</taxon>
        <taxon>Vertebrata</taxon>
        <taxon>Euteleostomi</taxon>
        <taxon>Mammalia</taxon>
        <taxon>Eutheria</taxon>
        <taxon>Euarchontoglires</taxon>
        <taxon>Glires</taxon>
        <taxon>Rodentia</taxon>
        <taxon>Myomorpha</taxon>
        <taxon>Muroidea</taxon>
        <taxon>Cricetidae</taxon>
        <taxon>Neotominae</taxon>
        <taxon>Neotoma</taxon>
    </lineage>
</organism>
<evidence type="ECO:0000259" key="6">
    <source>
        <dbReference type="Pfam" id="PF00333"/>
    </source>
</evidence>
<dbReference type="InterPro" id="IPR014721">
    <property type="entry name" value="Ribsml_uS5_D2-typ_fold_subgr"/>
</dbReference>
<protein>
    <recommendedName>
        <fullName evidence="4">Small ribosomal subunit protein uS5</fullName>
    </recommendedName>
    <alternativeName>
        <fullName evidence="5">40S ribosomal protein S2</fullName>
    </alternativeName>
</protein>
<gene>
    <name evidence="8" type="ORF">A6R68_12269</name>
</gene>
<feature type="domain" description="S5 DRBM" evidence="6">
    <location>
        <begin position="52"/>
        <end position="85"/>
    </location>
</feature>
<reference evidence="8 9" key="1">
    <citation type="submission" date="2016-06" db="EMBL/GenBank/DDBJ databases">
        <title>The Draft Genome Sequence and Annotation of the Desert Woodrat Neotoma lepida.</title>
        <authorList>
            <person name="Campbell M."/>
            <person name="Oakeson K.F."/>
            <person name="Yandell M."/>
            <person name="Halpert J.R."/>
            <person name="Dearing D."/>
        </authorList>
    </citation>
    <scope>NUCLEOTIDE SEQUENCE [LARGE SCALE GENOMIC DNA]</scope>
    <source>
        <strain evidence="8">417</strain>
        <tissue evidence="8">Liver</tissue>
    </source>
</reference>
<name>A0A1A6H3J5_NEOLE</name>
<evidence type="ECO:0000313" key="9">
    <source>
        <dbReference type="Proteomes" id="UP000092124"/>
    </source>
</evidence>
<sequence length="146" mass="16177">MLTEVKRKTRRAHYYQAGPPGQGHEDQVPGALLFSLPIKEFEIIDFFLGASLKNEILKIMPVQKCTRAGQRTRLKVFVTIRDYIGDSVLVHLIPAPRDTGIISTPVPKKLLLMTGIDDCYTSARGCTATLGNFAKATFDAISKKDL</sequence>
<proteinExistence type="inferred from homology"/>
<dbReference type="InterPro" id="IPR005324">
    <property type="entry name" value="Ribosomal_uS5_C"/>
</dbReference>
<evidence type="ECO:0000259" key="7">
    <source>
        <dbReference type="Pfam" id="PF03719"/>
    </source>
</evidence>
<evidence type="ECO:0000256" key="4">
    <source>
        <dbReference type="ARBA" id="ARBA00035255"/>
    </source>
</evidence>
<evidence type="ECO:0000256" key="1">
    <source>
        <dbReference type="ARBA" id="ARBA00008945"/>
    </source>
</evidence>
<dbReference type="InterPro" id="IPR013810">
    <property type="entry name" value="Ribosomal_uS5_N"/>
</dbReference>
<dbReference type="GO" id="GO:0022627">
    <property type="term" value="C:cytosolic small ribosomal subunit"/>
    <property type="evidence" value="ECO:0007669"/>
    <property type="project" value="TreeGrafter"/>
</dbReference>
<dbReference type="Gene3D" id="3.30.230.10">
    <property type="match status" value="1"/>
</dbReference>
<dbReference type="InterPro" id="IPR000851">
    <property type="entry name" value="Ribosomal_uS5"/>
</dbReference>
<comment type="caution">
    <text evidence="8">The sequence shown here is derived from an EMBL/GenBank/DDBJ whole genome shotgun (WGS) entry which is preliminary data.</text>
</comment>
<dbReference type="Proteomes" id="UP000092124">
    <property type="component" value="Unassembled WGS sequence"/>
</dbReference>
<evidence type="ECO:0000256" key="5">
    <source>
        <dbReference type="ARBA" id="ARBA00035407"/>
    </source>
</evidence>
<dbReference type="AlphaFoldDB" id="A0A1A6H3J5"/>
<dbReference type="InterPro" id="IPR020568">
    <property type="entry name" value="Ribosomal_Su5_D2-typ_SF"/>
</dbReference>
<keyword evidence="9" id="KW-1185">Reference proteome</keyword>
<evidence type="ECO:0000313" key="8">
    <source>
        <dbReference type="EMBL" id="OBS73158.1"/>
    </source>
</evidence>